<organism evidence="1 2">
    <name type="scientific">Cystobacter fuscus (strain ATCC 25194 / DSM 2262 / NBRC 100088 / M29)</name>
    <dbReference type="NCBI Taxonomy" id="1242864"/>
    <lineage>
        <taxon>Bacteria</taxon>
        <taxon>Pseudomonadati</taxon>
        <taxon>Myxococcota</taxon>
        <taxon>Myxococcia</taxon>
        <taxon>Myxococcales</taxon>
        <taxon>Cystobacterineae</taxon>
        <taxon>Archangiaceae</taxon>
        <taxon>Cystobacter</taxon>
    </lineage>
</organism>
<dbReference type="Proteomes" id="UP000011682">
    <property type="component" value="Unassembled WGS sequence"/>
</dbReference>
<evidence type="ECO:0000313" key="1">
    <source>
        <dbReference type="EMBL" id="EPX57109.1"/>
    </source>
</evidence>
<name>S9Q739_CYSF2</name>
<gene>
    <name evidence="1" type="ORF">D187_006863</name>
</gene>
<keyword evidence="2" id="KW-1185">Reference proteome</keyword>
<dbReference type="EMBL" id="ANAH02000064">
    <property type="protein sequence ID" value="EPX57109.1"/>
    <property type="molecule type" value="Genomic_DNA"/>
</dbReference>
<accession>S9Q739</accession>
<comment type="caution">
    <text evidence="1">The sequence shown here is derived from an EMBL/GenBank/DDBJ whole genome shotgun (WGS) entry which is preliminary data.</text>
</comment>
<evidence type="ECO:0000313" key="2">
    <source>
        <dbReference type="Proteomes" id="UP000011682"/>
    </source>
</evidence>
<protein>
    <submittedName>
        <fullName evidence="1">Uncharacterized protein</fullName>
    </submittedName>
</protein>
<dbReference type="AlphaFoldDB" id="S9Q739"/>
<sequence length="38" mass="4306">MAHSPQGVPIEDPSHLVVIDEEETRHRTRGLAPRSQRC</sequence>
<proteinExistence type="predicted"/>
<reference evidence="1" key="1">
    <citation type="submission" date="2013-05" db="EMBL/GenBank/DDBJ databases">
        <title>Genome assembly of Cystobacter fuscus DSM 2262.</title>
        <authorList>
            <person name="Sharma G."/>
            <person name="Khatri I."/>
            <person name="Kaur C."/>
            <person name="Mayilraj S."/>
            <person name="Subramanian S."/>
        </authorList>
    </citation>
    <scope>NUCLEOTIDE SEQUENCE [LARGE SCALE GENOMIC DNA]</scope>
    <source>
        <strain evidence="1">DSM 2262</strain>
    </source>
</reference>